<feature type="transmembrane region" description="Helical" evidence="1">
    <location>
        <begin position="6"/>
        <end position="24"/>
    </location>
</feature>
<dbReference type="AlphaFoldDB" id="A0A0B7KC34"/>
<name>A0A0B7KC34_BIOOC</name>
<protein>
    <submittedName>
        <fullName evidence="2">Uncharacterized protein</fullName>
    </submittedName>
</protein>
<dbReference type="EMBL" id="CDPU01000032">
    <property type="protein sequence ID" value="CEO53037.1"/>
    <property type="molecule type" value="Genomic_DNA"/>
</dbReference>
<keyword evidence="1" id="KW-0472">Membrane</keyword>
<reference evidence="2" key="1">
    <citation type="submission" date="2015-01" db="EMBL/GenBank/DDBJ databases">
        <authorList>
            <person name="Durling Mikael"/>
        </authorList>
    </citation>
    <scope>NUCLEOTIDE SEQUENCE</scope>
</reference>
<proteinExistence type="predicted"/>
<gene>
    <name evidence="2" type="ORF">BN869_000009095_1</name>
</gene>
<evidence type="ECO:0000256" key="1">
    <source>
        <dbReference type="SAM" id="Phobius"/>
    </source>
</evidence>
<sequence>MFSDFPITFSLVVLGLIIVPDPLYKRKTWWRTEKERQMCMKHLEANDRQQLGDLLLFVSLLIRL</sequence>
<keyword evidence="1" id="KW-0812">Transmembrane</keyword>
<accession>A0A0B7KC34</accession>
<keyword evidence="1" id="KW-1133">Transmembrane helix</keyword>
<evidence type="ECO:0000313" key="2">
    <source>
        <dbReference type="EMBL" id="CEO53037.1"/>
    </source>
</evidence>
<organism evidence="2">
    <name type="scientific">Bionectria ochroleuca</name>
    <name type="common">Gliocladium roseum</name>
    <dbReference type="NCBI Taxonomy" id="29856"/>
    <lineage>
        <taxon>Eukaryota</taxon>
        <taxon>Fungi</taxon>
        <taxon>Dikarya</taxon>
        <taxon>Ascomycota</taxon>
        <taxon>Pezizomycotina</taxon>
        <taxon>Sordariomycetes</taxon>
        <taxon>Hypocreomycetidae</taxon>
        <taxon>Hypocreales</taxon>
        <taxon>Bionectriaceae</taxon>
        <taxon>Clonostachys</taxon>
    </lineage>
</organism>